<dbReference type="PANTHER" id="PTHR14237:SF19">
    <property type="entry name" value="MITOCHONDRIAL AMIDOXIME REDUCING COMPONENT 1"/>
    <property type="match status" value="1"/>
</dbReference>
<comment type="caution">
    <text evidence="2">The sequence shown here is derived from an EMBL/GenBank/DDBJ whole genome shotgun (WGS) entry which is preliminary data.</text>
</comment>
<dbReference type="GO" id="GO:0003824">
    <property type="term" value="F:catalytic activity"/>
    <property type="evidence" value="ECO:0007669"/>
    <property type="project" value="InterPro"/>
</dbReference>
<proteinExistence type="predicted"/>
<dbReference type="GO" id="GO:0030151">
    <property type="term" value="F:molybdenum ion binding"/>
    <property type="evidence" value="ECO:0007669"/>
    <property type="project" value="InterPro"/>
</dbReference>
<dbReference type="Proteomes" id="UP000429552">
    <property type="component" value="Unassembled WGS sequence"/>
</dbReference>
<gene>
    <name evidence="2" type="ORF">Sliba_29050</name>
</gene>
<organism evidence="2 3">
    <name type="scientific">Streptomyces nigrescens</name>
    <dbReference type="NCBI Taxonomy" id="1920"/>
    <lineage>
        <taxon>Bacteria</taxon>
        <taxon>Bacillati</taxon>
        <taxon>Actinomycetota</taxon>
        <taxon>Actinomycetes</taxon>
        <taxon>Kitasatosporales</taxon>
        <taxon>Streptomycetaceae</taxon>
        <taxon>Streptomyces</taxon>
    </lineage>
</organism>
<dbReference type="InterPro" id="IPR005303">
    <property type="entry name" value="MOCOS_middle"/>
</dbReference>
<accession>A0A640THG6</accession>
<dbReference type="PANTHER" id="PTHR14237">
    <property type="entry name" value="MOLYBDOPTERIN COFACTOR SULFURASE MOSC"/>
    <property type="match status" value="1"/>
</dbReference>
<evidence type="ECO:0000259" key="1">
    <source>
        <dbReference type="PROSITE" id="PS51340"/>
    </source>
</evidence>
<dbReference type="AlphaFoldDB" id="A0A640THG6"/>
<evidence type="ECO:0000313" key="3">
    <source>
        <dbReference type="Proteomes" id="UP000429552"/>
    </source>
</evidence>
<sequence length="302" mass="31994">MAPPAPDVPRRGKAGDVPASRAYAARMATVVELISYPVKGCAGVPAAEAELTPAGLPHDRSFLVVGPGGVFRSQRTDPRLAVIRPEVGADGTHLTLHAPDRDPLRLDIDLGTGSTVRSEVEMFGQPYRAVDQGDRAAGWLSEALGAESRLVRVPPEHDRVTDGLTPGTSGFADSSAMHVLSLASFDDLNRRIAAAGRPPVPMDRFRPNLVVDGWDTPQTEDRVRRVTVGGGELGFTKLAVRCAVTLVDQRTGGKAGPEPLRTLASYRRVPEGGVAFGSKFSVLATGKVTVGDAFEVTEWGTD</sequence>
<dbReference type="PROSITE" id="PS51340">
    <property type="entry name" value="MOSC"/>
    <property type="match status" value="1"/>
</dbReference>
<dbReference type="SUPFAM" id="SSF141673">
    <property type="entry name" value="MOSC N-terminal domain-like"/>
    <property type="match status" value="1"/>
</dbReference>
<dbReference type="Pfam" id="PF03476">
    <property type="entry name" value="MOSC_N"/>
    <property type="match status" value="1"/>
</dbReference>
<dbReference type="InterPro" id="IPR011037">
    <property type="entry name" value="Pyrv_Knase-like_insert_dom_sf"/>
</dbReference>
<evidence type="ECO:0000313" key="2">
    <source>
        <dbReference type="EMBL" id="GFE22452.1"/>
    </source>
</evidence>
<dbReference type="InterPro" id="IPR005302">
    <property type="entry name" value="MoCF_Sase_C"/>
</dbReference>
<dbReference type="EMBL" id="BLIP01000001">
    <property type="protein sequence ID" value="GFE22452.1"/>
    <property type="molecule type" value="Genomic_DNA"/>
</dbReference>
<dbReference type="GO" id="GO:0030170">
    <property type="term" value="F:pyridoxal phosphate binding"/>
    <property type="evidence" value="ECO:0007669"/>
    <property type="project" value="InterPro"/>
</dbReference>
<feature type="domain" description="MOSC" evidence="1">
    <location>
        <begin position="148"/>
        <end position="297"/>
    </location>
</feature>
<name>A0A640THG6_STRNI</name>
<dbReference type="Pfam" id="PF03473">
    <property type="entry name" value="MOSC"/>
    <property type="match status" value="1"/>
</dbReference>
<protein>
    <submittedName>
        <fullName evidence="2">Molybdenum cofactor sulfurase</fullName>
    </submittedName>
</protein>
<dbReference type="SUPFAM" id="SSF50800">
    <property type="entry name" value="PK beta-barrel domain-like"/>
    <property type="match status" value="1"/>
</dbReference>
<reference evidence="2 3" key="1">
    <citation type="submission" date="2019-12" db="EMBL/GenBank/DDBJ databases">
        <title>Whole genome shotgun sequence of Streptomyces libani subsp. libani NBRC 13452.</title>
        <authorList>
            <person name="Ichikawa N."/>
            <person name="Kimura A."/>
            <person name="Kitahashi Y."/>
            <person name="Komaki H."/>
            <person name="Tamura T."/>
        </authorList>
    </citation>
    <scope>NUCLEOTIDE SEQUENCE [LARGE SCALE GENOMIC DNA]</scope>
    <source>
        <strain evidence="2 3">NBRC 13452</strain>
    </source>
</reference>